<comment type="caution">
    <text evidence="7">The sequence shown here is derived from an EMBL/GenBank/DDBJ whole genome shotgun (WGS) entry which is preliminary data.</text>
</comment>
<proteinExistence type="inferred from homology"/>
<gene>
    <name evidence="7" type="ORF">K2173_016617</name>
</gene>
<sequence length="158" mass="17321">MNGDQHHMPDMDGITITDNKAGSMNDQKVTMMHPMTFFWGKNAEILFSGWPGTRDGMYALALICIFFLALIVEWLSNSKLIRPGSSNVVAGVLQTLLHVLKVGLAYMLMLALMSFNGGVFMVALAGHLMGFLVFGSRAFNDTKEVAYQKTSDLPPVAC</sequence>
<dbReference type="Proteomes" id="UP001159364">
    <property type="component" value="Linkage Group LG11"/>
</dbReference>
<keyword evidence="4 6" id="KW-1133">Transmembrane helix</keyword>
<feature type="transmembrane region" description="Helical" evidence="6">
    <location>
        <begin position="115"/>
        <end position="134"/>
    </location>
</feature>
<keyword evidence="6" id="KW-0186">Copper</keyword>
<evidence type="ECO:0000256" key="3">
    <source>
        <dbReference type="ARBA" id="ARBA00022796"/>
    </source>
</evidence>
<dbReference type="GO" id="GO:0005886">
    <property type="term" value="C:plasma membrane"/>
    <property type="evidence" value="ECO:0007669"/>
    <property type="project" value="TreeGrafter"/>
</dbReference>
<dbReference type="GO" id="GO:0005375">
    <property type="term" value="F:copper ion transmembrane transporter activity"/>
    <property type="evidence" value="ECO:0007669"/>
    <property type="project" value="UniProtKB-UniRule"/>
</dbReference>
<keyword evidence="3 6" id="KW-0187">Copper transport</keyword>
<reference evidence="7 8" key="1">
    <citation type="submission" date="2021-09" db="EMBL/GenBank/DDBJ databases">
        <title>Genomic insights and catalytic innovation underlie evolution of tropane alkaloids biosynthesis.</title>
        <authorList>
            <person name="Wang Y.-J."/>
            <person name="Tian T."/>
            <person name="Huang J.-P."/>
            <person name="Huang S.-X."/>
        </authorList>
    </citation>
    <scope>NUCLEOTIDE SEQUENCE [LARGE SCALE GENOMIC DNA]</scope>
    <source>
        <strain evidence="7">KIB-2018</strain>
        <tissue evidence="7">Leaf</tissue>
    </source>
</reference>
<dbReference type="EMBL" id="JAIWQS010000011">
    <property type="protein sequence ID" value="KAJ8751412.1"/>
    <property type="molecule type" value="Genomic_DNA"/>
</dbReference>
<accession>A0AAV8SGS5</accession>
<dbReference type="Pfam" id="PF04145">
    <property type="entry name" value="Ctr"/>
    <property type="match status" value="2"/>
</dbReference>
<keyword evidence="6" id="KW-0406">Ion transport</keyword>
<evidence type="ECO:0000256" key="4">
    <source>
        <dbReference type="ARBA" id="ARBA00022989"/>
    </source>
</evidence>
<evidence type="ECO:0000256" key="2">
    <source>
        <dbReference type="ARBA" id="ARBA00022692"/>
    </source>
</evidence>
<keyword evidence="6" id="KW-0813">Transport</keyword>
<dbReference type="PANTHER" id="PTHR12483:SF24">
    <property type="entry name" value="COPPER TRANSPORTER 2-RELATED"/>
    <property type="match status" value="1"/>
</dbReference>
<evidence type="ECO:0000256" key="5">
    <source>
        <dbReference type="ARBA" id="ARBA00023136"/>
    </source>
</evidence>
<evidence type="ECO:0000256" key="1">
    <source>
        <dbReference type="ARBA" id="ARBA00006921"/>
    </source>
</evidence>
<keyword evidence="5 6" id="KW-0472">Membrane</keyword>
<comment type="similarity">
    <text evidence="1 6">Belongs to the copper transporter (Ctr) (TC 1.A.56) family. SLC31A subfamily.</text>
</comment>
<evidence type="ECO:0000313" key="8">
    <source>
        <dbReference type="Proteomes" id="UP001159364"/>
    </source>
</evidence>
<keyword evidence="2 6" id="KW-0812">Transmembrane</keyword>
<name>A0AAV8SGS5_9ROSI</name>
<feature type="transmembrane region" description="Helical" evidence="6">
    <location>
        <begin position="56"/>
        <end position="76"/>
    </location>
</feature>
<dbReference type="AlphaFoldDB" id="A0AAV8SGS5"/>
<evidence type="ECO:0000313" key="7">
    <source>
        <dbReference type="EMBL" id="KAJ8751412.1"/>
    </source>
</evidence>
<evidence type="ECO:0000256" key="6">
    <source>
        <dbReference type="RuleBase" id="RU367022"/>
    </source>
</evidence>
<dbReference type="PANTHER" id="PTHR12483">
    <property type="entry name" value="SOLUTE CARRIER FAMILY 31 COPPER TRANSPORTERS"/>
    <property type="match status" value="1"/>
</dbReference>
<organism evidence="7 8">
    <name type="scientific">Erythroxylum novogranatense</name>
    <dbReference type="NCBI Taxonomy" id="1862640"/>
    <lineage>
        <taxon>Eukaryota</taxon>
        <taxon>Viridiplantae</taxon>
        <taxon>Streptophyta</taxon>
        <taxon>Embryophyta</taxon>
        <taxon>Tracheophyta</taxon>
        <taxon>Spermatophyta</taxon>
        <taxon>Magnoliopsida</taxon>
        <taxon>eudicotyledons</taxon>
        <taxon>Gunneridae</taxon>
        <taxon>Pentapetalae</taxon>
        <taxon>rosids</taxon>
        <taxon>fabids</taxon>
        <taxon>Malpighiales</taxon>
        <taxon>Erythroxylaceae</taxon>
        <taxon>Erythroxylum</taxon>
    </lineage>
</organism>
<keyword evidence="8" id="KW-1185">Reference proteome</keyword>
<dbReference type="InterPro" id="IPR007274">
    <property type="entry name" value="Cop_transporter"/>
</dbReference>
<protein>
    <recommendedName>
        <fullName evidence="6">Copper transport protein</fullName>
    </recommendedName>
</protein>
<comment type="subcellular location">
    <subcellularLocation>
        <location evidence="6">Membrane</location>
        <topology evidence="6">Multi-pass membrane protein</topology>
    </subcellularLocation>
</comment>
<feature type="transmembrane region" description="Helical" evidence="6">
    <location>
        <begin position="88"/>
        <end position="109"/>
    </location>
</feature>